<name>A0A2D0NJ76_FLAN2</name>
<dbReference type="AlphaFoldDB" id="A0A2D0NJ76"/>
<dbReference type="InterPro" id="IPR024079">
    <property type="entry name" value="MetalloPept_cat_dom_sf"/>
</dbReference>
<dbReference type="GO" id="GO:0008237">
    <property type="term" value="F:metallopeptidase activity"/>
    <property type="evidence" value="ECO:0007669"/>
    <property type="project" value="UniProtKB-KW"/>
</dbReference>
<keyword evidence="2" id="KW-0645">Protease</keyword>
<keyword evidence="8" id="KW-1015">Disulfide bond</keyword>
<keyword evidence="3" id="KW-0479">Metal-binding</keyword>
<feature type="domain" description="Peptidase M43 pregnancy-associated plasma-A" evidence="9">
    <location>
        <begin position="131"/>
        <end position="263"/>
    </location>
</feature>
<dbReference type="Pfam" id="PF05572">
    <property type="entry name" value="Peptidase_M43"/>
    <property type="match status" value="1"/>
</dbReference>
<dbReference type="EMBL" id="PDUD01000001">
    <property type="protein sequence ID" value="PHN08555.1"/>
    <property type="molecule type" value="Genomic_DNA"/>
</dbReference>
<evidence type="ECO:0000313" key="11">
    <source>
        <dbReference type="Proteomes" id="UP000223913"/>
    </source>
</evidence>
<dbReference type="OrthoDB" id="6278496at2"/>
<evidence type="ECO:0000256" key="6">
    <source>
        <dbReference type="ARBA" id="ARBA00022833"/>
    </source>
</evidence>
<accession>A0A2D0NJ76</accession>
<dbReference type="SUPFAM" id="SSF55486">
    <property type="entry name" value="Metalloproteases ('zincins'), catalytic domain"/>
    <property type="match status" value="1"/>
</dbReference>
<proteinExistence type="inferred from homology"/>
<gene>
    <name evidence="10" type="ORF">CRP01_01180</name>
</gene>
<evidence type="ECO:0000256" key="8">
    <source>
        <dbReference type="ARBA" id="ARBA00023157"/>
    </source>
</evidence>
<protein>
    <recommendedName>
        <fullName evidence="9">Peptidase M43 pregnancy-associated plasma-A domain-containing protein</fullName>
    </recommendedName>
</protein>
<evidence type="ECO:0000256" key="5">
    <source>
        <dbReference type="ARBA" id="ARBA00022801"/>
    </source>
</evidence>
<keyword evidence="5" id="KW-0378">Hydrolase</keyword>
<evidence type="ECO:0000256" key="3">
    <source>
        <dbReference type="ARBA" id="ARBA00022723"/>
    </source>
</evidence>
<keyword evidence="4" id="KW-0732">Signal</keyword>
<evidence type="ECO:0000256" key="2">
    <source>
        <dbReference type="ARBA" id="ARBA00022670"/>
    </source>
</evidence>
<keyword evidence="11" id="KW-1185">Reference proteome</keyword>
<keyword evidence="6" id="KW-0862">Zinc</keyword>
<keyword evidence="7" id="KW-0482">Metalloprotease</keyword>
<evidence type="ECO:0000256" key="7">
    <source>
        <dbReference type="ARBA" id="ARBA00023049"/>
    </source>
</evidence>
<organism evidence="10 11">
    <name type="scientific">Flavilitoribacter nigricans (strain ATCC 23147 / DSM 23189 / NBRC 102662 / NCIMB 1420 / SS-2)</name>
    <name type="common">Lewinella nigricans</name>
    <dbReference type="NCBI Taxonomy" id="1122177"/>
    <lineage>
        <taxon>Bacteria</taxon>
        <taxon>Pseudomonadati</taxon>
        <taxon>Bacteroidota</taxon>
        <taxon>Saprospiria</taxon>
        <taxon>Saprospirales</taxon>
        <taxon>Lewinellaceae</taxon>
        <taxon>Flavilitoribacter</taxon>
    </lineage>
</organism>
<dbReference type="PANTHER" id="PTHR47466">
    <property type="match status" value="1"/>
</dbReference>
<evidence type="ECO:0000256" key="1">
    <source>
        <dbReference type="ARBA" id="ARBA00008721"/>
    </source>
</evidence>
<dbReference type="Gene3D" id="3.40.390.10">
    <property type="entry name" value="Collagenase (Catalytic Domain)"/>
    <property type="match status" value="1"/>
</dbReference>
<evidence type="ECO:0000256" key="4">
    <source>
        <dbReference type="ARBA" id="ARBA00022729"/>
    </source>
</evidence>
<dbReference type="GO" id="GO:0046872">
    <property type="term" value="F:metal ion binding"/>
    <property type="evidence" value="ECO:0007669"/>
    <property type="project" value="UniProtKB-KW"/>
</dbReference>
<reference evidence="10 11" key="1">
    <citation type="submission" date="2017-10" db="EMBL/GenBank/DDBJ databases">
        <title>The draft genome sequence of Lewinella nigricans NBRC 102662.</title>
        <authorList>
            <person name="Wang K."/>
        </authorList>
    </citation>
    <scope>NUCLEOTIDE SEQUENCE [LARGE SCALE GENOMIC DNA]</scope>
    <source>
        <strain evidence="10 11">NBRC 102662</strain>
    </source>
</reference>
<sequence>MTISMKKIIVILGFLGFTTLAWSQQYTTKQATLPCVNKDFNLVAHILRDSMGETNILESDIEAAVDSLNKYYAPICMSFTLCEVSIIDNFQYDDTENENEWTELKVKHLQDNRINVFFVNTIDWDEDMECGYTDQGAITMTDSGGAILMKKDCTINEPKSLIHEMGHFFGLYHTFETEFGEETVNGDNCEEAGDLVCDTPADPYEIGMPVENYVDVEQGCRFIDASSDANGQIYIPHVGNFMSYYQDTCRCGFTYGQYQRMIGQYELAPVKYW</sequence>
<evidence type="ECO:0000313" key="10">
    <source>
        <dbReference type="EMBL" id="PHN08555.1"/>
    </source>
</evidence>
<evidence type="ECO:0000259" key="9">
    <source>
        <dbReference type="Pfam" id="PF05572"/>
    </source>
</evidence>
<comment type="caution">
    <text evidence="10">The sequence shown here is derived from an EMBL/GenBank/DDBJ whole genome shotgun (WGS) entry which is preliminary data.</text>
</comment>
<dbReference type="GO" id="GO:0006508">
    <property type="term" value="P:proteolysis"/>
    <property type="evidence" value="ECO:0007669"/>
    <property type="project" value="UniProtKB-KW"/>
</dbReference>
<dbReference type="Proteomes" id="UP000223913">
    <property type="component" value="Unassembled WGS sequence"/>
</dbReference>
<dbReference type="PANTHER" id="PTHR47466:SF1">
    <property type="entry name" value="METALLOPROTEASE MEP1 (AFU_ORTHOLOGUE AFUA_1G07730)-RELATED"/>
    <property type="match status" value="1"/>
</dbReference>
<comment type="similarity">
    <text evidence="1">Belongs to the peptidase M43B family.</text>
</comment>
<dbReference type="InterPro" id="IPR008754">
    <property type="entry name" value="Peptidase_M43"/>
</dbReference>